<comment type="caution">
    <text evidence="1">The sequence shown here is derived from an EMBL/GenBank/DDBJ whole genome shotgun (WGS) entry which is preliminary data.</text>
</comment>
<accession>A0ACB9GDZ0</accession>
<proteinExistence type="predicted"/>
<keyword evidence="2" id="KW-1185">Reference proteome</keyword>
<sequence length="94" mass="10746">MISSAYRSTEAQKQVRLETQRRCQNQRNQSRRPSGETKKVGNGAPTGQNSKERLLVPKFRNHHPDDNYVKIHTQHTFSSLSHPQANSPSDTQFS</sequence>
<reference evidence="1 2" key="2">
    <citation type="journal article" date="2022" name="Mol. Ecol. Resour.">
        <title>The genomes of chicory, endive, great burdock and yacon provide insights into Asteraceae paleo-polyploidization history and plant inulin production.</title>
        <authorList>
            <person name="Fan W."/>
            <person name="Wang S."/>
            <person name="Wang H."/>
            <person name="Wang A."/>
            <person name="Jiang F."/>
            <person name="Liu H."/>
            <person name="Zhao H."/>
            <person name="Xu D."/>
            <person name="Zhang Y."/>
        </authorList>
    </citation>
    <scope>NUCLEOTIDE SEQUENCE [LARGE SCALE GENOMIC DNA]</scope>
    <source>
        <strain evidence="2">cv. Punajuju</strain>
        <tissue evidence="1">Leaves</tissue>
    </source>
</reference>
<dbReference type="EMBL" id="CM042010">
    <property type="protein sequence ID" value="KAI3781702.1"/>
    <property type="molecule type" value="Genomic_DNA"/>
</dbReference>
<organism evidence="1 2">
    <name type="scientific">Cichorium intybus</name>
    <name type="common">Chicory</name>
    <dbReference type="NCBI Taxonomy" id="13427"/>
    <lineage>
        <taxon>Eukaryota</taxon>
        <taxon>Viridiplantae</taxon>
        <taxon>Streptophyta</taxon>
        <taxon>Embryophyta</taxon>
        <taxon>Tracheophyta</taxon>
        <taxon>Spermatophyta</taxon>
        <taxon>Magnoliopsida</taxon>
        <taxon>eudicotyledons</taxon>
        <taxon>Gunneridae</taxon>
        <taxon>Pentapetalae</taxon>
        <taxon>asterids</taxon>
        <taxon>campanulids</taxon>
        <taxon>Asterales</taxon>
        <taxon>Asteraceae</taxon>
        <taxon>Cichorioideae</taxon>
        <taxon>Cichorieae</taxon>
        <taxon>Cichoriinae</taxon>
        <taxon>Cichorium</taxon>
    </lineage>
</organism>
<protein>
    <submittedName>
        <fullName evidence="1">Uncharacterized protein</fullName>
    </submittedName>
</protein>
<evidence type="ECO:0000313" key="1">
    <source>
        <dbReference type="EMBL" id="KAI3781702.1"/>
    </source>
</evidence>
<dbReference type="Proteomes" id="UP001055811">
    <property type="component" value="Linkage Group LG02"/>
</dbReference>
<gene>
    <name evidence="1" type="ORF">L2E82_11724</name>
</gene>
<evidence type="ECO:0000313" key="2">
    <source>
        <dbReference type="Proteomes" id="UP001055811"/>
    </source>
</evidence>
<reference evidence="2" key="1">
    <citation type="journal article" date="2022" name="Mol. Ecol. Resour.">
        <title>The genomes of chicory, endive, great burdock and yacon provide insights into Asteraceae palaeo-polyploidization history and plant inulin production.</title>
        <authorList>
            <person name="Fan W."/>
            <person name="Wang S."/>
            <person name="Wang H."/>
            <person name="Wang A."/>
            <person name="Jiang F."/>
            <person name="Liu H."/>
            <person name="Zhao H."/>
            <person name="Xu D."/>
            <person name="Zhang Y."/>
        </authorList>
    </citation>
    <scope>NUCLEOTIDE SEQUENCE [LARGE SCALE GENOMIC DNA]</scope>
    <source>
        <strain evidence="2">cv. Punajuju</strain>
    </source>
</reference>
<name>A0ACB9GDZ0_CICIN</name>